<dbReference type="EMBL" id="CP002032">
    <property type="protein sequence ID" value="ADH61554.1"/>
    <property type="molecule type" value="Genomic_DNA"/>
</dbReference>
<dbReference type="Gene3D" id="3.90.220.20">
    <property type="entry name" value="DNA methylase specificity domains"/>
    <property type="match status" value="2"/>
</dbReference>
<evidence type="ECO:0000256" key="3">
    <source>
        <dbReference type="ARBA" id="ARBA00023125"/>
    </source>
</evidence>
<dbReference type="Pfam" id="PF01420">
    <property type="entry name" value="Methylase_S"/>
    <property type="match status" value="2"/>
</dbReference>
<proteinExistence type="inferred from homology"/>
<accession>A0ABN3Z7Y4</accession>
<evidence type="ECO:0000256" key="2">
    <source>
        <dbReference type="ARBA" id="ARBA00022747"/>
    </source>
</evidence>
<protein>
    <submittedName>
        <fullName evidence="5">Restriction modification system DNA specificity domain protein</fullName>
    </submittedName>
</protein>
<dbReference type="PANTHER" id="PTHR30408:SF13">
    <property type="entry name" value="TYPE I RESTRICTION ENZYME HINDI SPECIFICITY SUBUNIT"/>
    <property type="match status" value="1"/>
</dbReference>
<dbReference type="RefSeq" id="WP_013150767.1">
    <property type="nucleotide sequence ID" value="NC_014209.1"/>
</dbReference>
<feature type="domain" description="Type I restriction modification DNA specificity" evidence="4">
    <location>
        <begin position="217"/>
        <end position="397"/>
    </location>
</feature>
<dbReference type="Gene3D" id="1.10.287.1120">
    <property type="entry name" value="Bipartite methylase S protein"/>
    <property type="match status" value="1"/>
</dbReference>
<keyword evidence="2" id="KW-0680">Restriction system</keyword>
<organism evidence="5 6">
    <name type="scientific">Thermoanaerobacter mathranii subsp. mathranii (strain DSM 11426 / CCUG 53645 / CIP 108742 / A3)</name>
    <dbReference type="NCBI Taxonomy" id="583358"/>
    <lineage>
        <taxon>Bacteria</taxon>
        <taxon>Bacillati</taxon>
        <taxon>Bacillota</taxon>
        <taxon>Clostridia</taxon>
        <taxon>Thermoanaerobacterales</taxon>
        <taxon>Thermoanaerobacteraceae</taxon>
        <taxon>Thermoanaerobacter</taxon>
    </lineage>
</organism>
<dbReference type="CDD" id="cd17516">
    <property type="entry name" value="RMtype1_S_HinAWORF1578P-TRD2-CR2_like"/>
    <property type="match status" value="1"/>
</dbReference>
<evidence type="ECO:0000256" key="1">
    <source>
        <dbReference type="ARBA" id="ARBA00010923"/>
    </source>
</evidence>
<evidence type="ECO:0000313" key="5">
    <source>
        <dbReference type="EMBL" id="ADH61554.1"/>
    </source>
</evidence>
<dbReference type="PANTHER" id="PTHR30408">
    <property type="entry name" value="TYPE-1 RESTRICTION ENZYME ECOKI SPECIFICITY PROTEIN"/>
    <property type="match status" value="1"/>
</dbReference>
<sequence length="426" mass="49114">MGSEWRKVKLSEIGKIVTGKTPSTKNKENFGDKYPFITPRDMRGQKYIRYTERYLSDIGFNLLKSIAIPPNSICVTCIGSMGKIAMSSKQSITNQQINSIIPNDEYDPSFIYYCLKPKEDYFKSISSGTTMPILNKTDFSNIEIEVPPLPEQQKIASILSAFDDKIELNNEMNKTLEEIAQVIFKHWFIDFEFPNENGEPYKSSGGEFVDSELGLIPKGWKVKSIGELVDFTISGDWGNDERSQDYDKKCFCIRGADFPPIVRGDKTNIPVRFLKRSSFEKRRLKHGDILIEVSGGTKGRPTGRTVFVHRNLIKQFDESLVFSNFCRLIRVNDILNSIILFLYLQFIYNKGKMTQYEIQSTGISNFQLKYFFENEKLAVAPIEIQEKFINLVEPIFDKKYTFENYYLSQLRDTLLPKLISGEIRVM</sequence>
<dbReference type="Proteomes" id="UP000002064">
    <property type="component" value="Chromosome"/>
</dbReference>
<feature type="domain" description="Type I restriction modification DNA specificity" evidence="4">
    <location>
        <begin position="3"/>
        <end position="178"/>
    </location>
</feature>
<keyword evidence="6" id="KW-1185">Reference proteome</keyword>
<name>A0ABN3Z7Y4_THEM3</name>
<gene>
    <name evidence="5" type="ordered locus">Tmath_1863</name>
</gene>
<dbReference type="InterPro" id="IPR052021">
    <property type="entry name" value="Type-I_RS_S_subunit"/>
</dbReference>
<dbReference type="SUPFAM" id="SSF116734">
    <property type="entry name" value="DNA methylase specificity domain"/>
    <property type="match status" value="2"/>
</dbReference>
<keyword evidence="3" id="KW-0238">DNA-binding</keyword>
<evidence type="ECO:0000259" key="4">
    <source>
        <dbReference type="Pfam" id="PF01420"/>
    </source>
</evidence>
<dbReference type="InterPro" id="IPR044946">
    <property type="entry name" value="Restrct_endonuc_typeI_TRD_sf"/>
</dbReference>
<comment type="similarity">
    <text evidence="1">Belongs to the type-I restriction system S methylase family.</text>
</comment>
<evidence type="ECO:0000313" key="6">
    <source>
        <dbReference type="Proteomes" id="UP000002064"/>
    </source>
</evidence>
<dbReference type="InterPro" id="IPR000055">
    <property type="entry name" value="Restrct_endonuc_typeI_TRD"/>
</dbReference>
<reference evidence="5 6" key="1">
    <citation type="submission" date="2010-05" db="EMBL/GenBank/DDBJ databases">
        <title>Complete sequence of Thermoanaerobacter mathranii subsp. mathranii mathranii str. A3.</title>
        <authorList>
            <consortium name="US DOE Joint Genome Institute"/>
            <person name="Lucas S."/>
            <person name="Copeland A."/>
            <person name="Lapidus A."/>
            <person name="Cheng J.-F."/>
            <person name="Bruce D."/>
            <person name="Goodwin L."/>
            <person name="Pitluck S."/>
            <person name="Held B."/>
            <person name="Detter J.C."/>
            <person name="Han C."/>
            <person name="Tapia R."/>
            <person name="Land M."/>
            <person name="Hauser L."/>
            <person name="Kyrpides N."/>
            <person name="Mikhailova N."/>
            <person name="Zhou J."/>
            <person name="Hemme C."/>
            <person name="Woyke T."/>
        </authorList>
    </citation>
    <scope>NUCLEOTIDE SEQUENCE [LARGE SCALE GENOMIC DNA]</scope>
    <source>
        <strain evidence="5 6">A3</strain>
    </source>
</reference>